<dbReference type="Pfam" id="PF07685">
    <property type="entry name" value="GATase_3"/>
    <property type="match status" value="1"/>
</dbReference>
<keyword evidence="3 7" id="KW-0547">Nucleotide-binding</keyword>
<dbReference type="InterPro" id="IPR011698">
    <property type="entry name" value="GATase_3"/>
</dbReference>
<comment type="pathway">
    <text evidence="7">Cofactor biosynthesis; adenosylcobalamin biosynthesis; cob(II)yrinate a,c-diamide from precorrin-2 (aerobic route): step 9/10.</text>
</comment>
<gene>
    <name evidence="7" type="primary">cobB</name>
    <name evidence="10" type="ORF">OHU27_07655</name>
</gene>
<dbReference type="Gene3D" id="3.40.50.300">
    <property type="entry name" value="P-loop containing nucleotide triphosphate hydrolases"/>
    <property type="match status" value="1"/>
</dbReference>
<dbReference type="SUPFAM" id="SSF52540">
    <property type="entry name" value="P-loop containing nucleoside triphosphate hydrolases"/>
    <property type="match status" value="1"/>
</dbReference>
<dbReference type="PROSITE" id="PS51274">
    <property type="entry name" value="GATASE_COBBQ"/>
    <property type="match status" value="1"/>
</dbReference>
<comment type="function">
    <text evidence="7">Catalyzes the ATP-dependent amidation of the two carboxylate groups at positions a and c of hydrogenobyrinate, using either L-glutamine or ammonia as the nitrogen source.</text>
</comment>
<dbReference type="EC" id="6.3.5.9" evidence="7"/>
<feature type="active site" description="Nucleophile" evidence="7">
    <location>
        <position position="335"/>
    </location>
</feature>
<feature type="site" description="Increases nucleophilicity of active site Cys" evidence="7">
    <location>
        <position position="429"/>
    </location>
</feature>
<comment type="cofactor">
    <cofactor evidence="1 7">
        <name>Mg(2+)</name>
        <dbReference type="ChEBI" id="CHEBI:18420"/>
    </cofactor>
</comment>
<keyword evidence="5 7" id="KW-0460">Magnesium</keyword>
<accession>A0ABZ1IQT1</accession>
<evidence type="ECO:0000256" key="3">
    <source>
        <dbReference type="ARBA" id="ARBA00022741"/>
    </source>
</evidence>
<evidence type="ECO:0000256" key="4">
    <source>
        <dbReference type="ARBA" id="ARBA00022840"/>
    </source>
</evidence>
<sequence>MSPSVPRLVVAAPSSGSGKTTVATGLMAAFAARGLAVSPHKVGPDYIDPGYHALATGRVGRNLDAYLCGPDLIGPLFRHGARGCDLAVVEGVMGLFDGAAGEGELASTAQVAKLLRAPVVLVVDASSQSRSVAALVHGFASWDPEVRIGGVILNKVASDRHEELLREALDSAGVPVLGVLRRAAPVDTPSRHLGLVPAAERHADAVEAVAAMGAQVEAGCDLDALLALARGAGRLACDAWEPPAVAPGGRTVVAVAGGPAFTFSYAEHAELLTAAGADVVPFDPLRDEGLPDGTAGLVIGGGFPEVYAAELSANEPLRKAVGDLAVSGAPVAAECAGLLYLCRELDGLPMCGVLDATARMTERLTLGYRDAVAVGDSPLAVAGTRMRAHEFHRTVVEPGAGPAPAWGVRAPERRVEGFVHGGVHASYLHTHWAAEPGVARRFVERCRTS</sequence>
<dbReference type="NCBIfam" id="TIGR00379">
    <property type="entry name" value="cobB"/>
    <property type="match status" value="1"/>
</dbReference>
<dbReference type="Gene3D" id="3.40.50.880">
    <property type="match status" value="1"/>
</dbReference>
<evidence type="ECO:0000256" key="1">
    <source>
        <dbReference type="ARBA" id="ARBA00001946"/>
    </source>
</evidence>
<evidence type="ECO:0000256" key="5">
    <source>
        <dbReference type="ARBA" id="ARBA00022842"/>
    </source>
</evidence>
<dbReference type="NCBIfam" id="NF002204">
    <property type="entry name" value="PRK01077.1"/>
    <property type="match status" value="1"/>
</dbReference>
<dbReference type="Proteomes" id="UP001622690">
    <property type="component" value="Chromosome"/>
</dbReference>
<reference evidence="10 11" key="1">
    <citation type="submission" date="2022-10" db="EMBL/GenBank/DDBJ databases">
        <title>The complete genomes of actinobacterial strains from the NBC collection.</title>
        <authorList>
            <person name="Joergensen T.S."/>
            <person name="Alvarez Arevalo M."/>
            <person name="Sterndorff E.B."/>
            <person name="Faurdal D."/>
            <person name="Vuksanovic O."/>
            <person name="Mourched A.-S."/>
            <person name="Charusanti P."/>
            <person name="Shaw S."/>
            <person name="Blin K."/>
            <person name="Weber T."/>
        </authorList>
    </citation>
    <scope>NUCLEOTIDE SEQUENCE [LARGE SCALE GENOMIC DNA]</scope>
    <source>
        <strain evidence="10 11">NBC_00206</strain>
    </source>
</reference>
<dbReference type="SUPFAM" id="SSF52317">
    <property type="entry name" value="Class I glutamine amidotransferase-like"/>
    <property type="match status" value="1"/>
</dbReference>
<protein>
    <recommendedName>
        <fullName evidence="7">Hydrogenobyrinate a,c-diamide synthase</fullName>
        <ecNumber evidence="7">6.3.5.9</ecNumber>
    </recommendedName>
    <alternativeName>
        <fullName evidence="7">Hydrogenobyrinic acid a,c-diamide synthase</fullName>
    </alternativeName>
</protein>
<dbReference type="EMBL" id="CP108125">
    <property type="protein sequence ID" value="WTO82299.1"/>
    <property type="molecule type" value="Genomic_DNA"/>
</dbReference>
<comment type="miscellaneous">
    <text evidence="7">The a and c carboxylates of hydrogenobyrinate are activated for nucleophilic attack via formation of a phosphorylated intermediate by ATP. CobB catalyzes first the amidation of the c-carboxylate, and then that of the a-carboxylate.</text>
</comment>
<comment type="similarity">
    <text evidence="7">Belongs to the CobB/CbiA family.</text>
</comment>
<evidence type="ECO:0000256" key="2">
    <source>
        <dbReference type="ARBA" id="ARBA00022598"/>
    </source>
</evidence>
<dbReference type="PANTHER" id="PTHR43873">
    <property type="entry name" value="COBYRINATE A,C-DIAMIDE SYNTHASE"/>
    <property type="match status" value="1"/>
</dbReference>
<dbReference type="InterPro" id="IPR027417">
    <property type="entry name" value="P-loop_NTPase"/>
</dbReference>
<feature type="domain" description="CobQ/CobB/MinD/ParA nucleotide binding" evidence="8">
    <location>
        <begin position="8"/>
        <end position="193"/>
    </location>
</feature>
<feature type="domain" description="CobB/CobQ-like glutamine amidotransferase" evidence="9">
    <location>
        <begin position="253"/>
        <end position="435"/>
    </location>
</feature>
<comment type="catalytic activity">
    <reaction evidence="7">
        <text>hydrogenobyrinate + 2 L-glutamine + 2 ATP + 2 H2O = hydrogenobyrinate a,c-diamide + 2 L-glutamate + 2 ADP + 2 phosphate + 2 H(+)</text>
        <dbReference type="Rhea" id="RHEA:12544"/>
        <dbReference type="ChEBI" id="CHEBI:15377"/>
        <dbReference type="ChEBI" id="CHEBI:15378"/>
        <dbReference type="ChEBI" id="CHEBI:29985"/>
        <dbReference type="ChEBI" id="CHEBI:30616"/>
        <dbReference type="ChEBI" id="CHEBI:43474"/>
        <dbReference type="ChEBI" id="CHEBI:58359"/>
        <dbReference type="ChEBI" id="CHEBI:77873"/>
        <dbReference type="ChEBI" id="CHEBI:77874"/>
        <dbReference type="ChEBI" id="CHEBI:456216"/>
        <dbReference type="EC" id="6.3.5.9"/>
    </reaction>
</comment>
<keyword evidence="6 7" id="KW-0315">Glutamine amidotransferase</keyword>
<dbReference type="PANTHER" id="PTHR43873:SF1">
    <property type="entry name" value="COBYRINATE A,C-DIAMIDE SYNTHASE"/>
    <property type="match status" value="1"/>
</dbReference>
<dbReference type="InterPro" id="IPR004484">
    <property type="entry name" value="CbiA/CobB_synth"/>
</dbReference>
<comment type="domain">
    <text evidence="7">Comprises of two domains. The C-terminal domain contains the binding site for glutamine and catalyzes the hydrolysis of this substrate to glutamate and ammonia. The N-terminal domain is anticipated to bind ATP and hydrogenobyrinate and catalyzes the ultimate synthesis of the diamide product. The ammonia produced via the glutaminase domain is probably translocated to the adjacent domain via a molecular tunnel, where it reacts with an activated intermediate.</text>
</comment>
<dbReference type="CDD" id="cd05388">
    <property type="entry name" value="CobB_N"/>
    <property type="match status" value="1"/>
</dbReference>
<organism evidence="10 11">
    <name type="scientific">Streptomyces nigra</name>
    <dbReference type="NCBI Taxonomy" id="1827580"/>
    <lineage>
        <taxon>Bacteria</taxon>
        <taxon>Bacillati</taxon>
        <taxon>Actinomycetota</taxon>
        <taxon>Actinomycetes</taxon>
        <taxon>Kitasatosporales</taxon>
        <taxon>Streptomycetaceae</taxon>
        <taxon>Streptomyces</taxon>
    </lineage>
</organism>
<proteinExistence type="inferred from homology"/>
<keyword evidence="4 7" id="KW-0067">ATP-binding</keyword>
<evidence type="ECO:0000256" key="7">
    <source>
        <dbReference type="HAMAP-Rule" id="MF_00027"/>
    </source>
</evidence>
<keyword evidence="2 7" id="KW-0436">Ligase</keyword>
<dbReference type="InterPro" id="IPR029062">
    <property type="entry name" value="Class_I_gatase-like"/>
</dbReference>
<keyword evidence="7" id="KW-0169">Cobalamin biosynthesis</keyword>
<keyword evidence="11" id="KW-1185">Reference proteome</keyword>
<dbReference type="InterPro" id="IPR002586">
    <property type="entry name" value="CobQ/CobB/MinD/ParA_Nub-bd_dom"/>
</dbReference>
<dbReference type="RefSeq" id="WP_406257127.1">
    <property type="nucleotide sequence ID" value="NZ_CP108125.1"/>
</dbReference>
<dbReference type="HAMAP" id="MF_00027">
    <property type="entry name" value="CobB_CbiA"/>
    <property type="match status" value="1"/>
</dbReference>
<evidence type="ECO:0000256" key="6">
    <source>
        <dbReference type="ARBA" id="ARBA00022962"/>
    </source>
</evidence>
<name>A0ABZ1IQT1_9ACTN</name>
<dbReference type="CDD" id="cd03130">
    <property type="entry name" value="GATase1_CobB"/>
    <property type="match status" value="1"/>
</dbReference>
<dbReference type="Pfam" id="PF01656">
    <property type="entry name" value="CbiA"/>
    <property type="match status" value="1"/>
</dbReference>
<evidence type="ECO:0000313" key="10">
    <source>
        <dbReference type="EMBL" id="WTO82299.1"/>
    </source>
</evidence>
<evidence type="ECO:0000313" key="11">
    <source>
        <dbReference type="Proteomes" id="UP001622690"/>
    </source>
</evidence>
<evidence type="ECO:0000259" key="9">
    <source>
        <dbReference type="Pfam" id="PF07685"/>
    </source>
</evidence>
<evidence type="ECO:0000259" key="8">
    <source>
        <dbReference type="Pfam" id="PF01656"/>
    </source>
</evidence>